<sequence>MLAADSVGTISGKVDVGELLAPEDVTFILLELVEGIPLSEEAGVDDGVLEATIGVVKSVLDVVIEGVDGVVEELNEPDDVVEVAADEVDDTTSDSEVVEVDESSEVEVVHQKSVGEGKGVMVISRSKISGFSRFDEVPEDSFRAPRPRLMFEAKEREIGPAEHDHASMERTGAFQKKEENECGVENFQWFGKTSRETNVSSGQESMEN</sequence>
<comment type="caution">
    <text evidence="2">The sequence shown here is derived from an EMBL/GenBank/DDBJ whole genome shotgun (WGS) entry which is preliminary data.</text>
</comment>
<dbReference type="Proteomes" id="UP001149074">
    <property type="component" value="Unassembled WGS sequence"/>
</dbReference>
<keyword evidence="3" id="KW-1185">Reference proteome</keyword>
<feature type="compositionally biased region" description="Polar residues" evidence="1">
    <location>
        <begin position="196"/>
        <end position="208"/>
    </location>
</feature>
<accession>A0A9W9JXV3</accession>
<feature type="region of interest" description="Disordered" evidence="1">
    <location>
        <begin position="187"/>
        <end position="208"/>
    </location>
</feature>
<proteinExistence type="predicted"/>
<gene>
    <name evidence="2" type="ORF">N7532_010167</name>
</gene>
<organism evidence="2 3">
    <name type="scientific">Penicillium argentinense</name>
    <dbReference type="NCBI Taxonomy" id="1131581"/>
    <lineage>
        <taxon>Eukaryota</taxon>
        <taxon>Fungi</taxon>
        <taxon>Dikarya</taxon>
        <taxon>Ascomycota</taxon>
        <taxon>Pezizomycotina</taxon>
        <taxon>Eurotiomycetes</taxon>
        <taxon>Eurotiomycetidae</taxon>
        <taxon>Eurotiales</taxon>
        <taxon>Aspergillaceae</taxon>
        <taxon>Penicillium</taxon>
    </lineage>
</organism>
<evidence type="ECO:0000256" key="1">
    <source>
        <dbReference type="SAM" id="MobiDB-lite"/>
    </source>
</evidence>
<reference evidence="2" key="2">
    <citation type="journal article" date="2023" name="IMA Fungus">
        <title>Comparative genomic study of the Penicillium genus elucidates a diverse pangenome and 15 lateral gene transfer events.</title>
        <authorList>
            <person name="Petersen C."/>
            <person name="Sorensen T."/>
            <person name="Nielsen M.R."/>
            <person name="Sondergaard T.E."/>
            <person name="Sorensen J.L."/>
            <person name="Fitzpatrick D.A."/>
            <person name="Frisvad J.C."/>
            <person name="Nielsen K.L."/>
        </authorList>
    </citation>
    <scope>NUCLEOTIDE SEQUENCE</scope>
    <source>
        <strain evidence="2">IBT 30761</strain>
    </source>
</reference>
<dbReference type="EMBL" id="JAPQKI010000010">
    <property type="protein sequence ID" value="KAJ5085396.1"/>
    <property type="molecule type" value="Genomic_DNA"/>
</dbReference>
<protein>
    <submittedName>
        <fullName evidence="2">Uncharacterized protein</fullName>
    </submittedName>
</protein>
<evidence type="ECO:0000313" key="3">
    <source>
        <dbReference type="Proteomes" id="UP001149074"/>
    </source>
</evidence>
<name>A0A9W9JXV3_9EURO</name>
<dbReference type="AlphaFoldDB" id="A0A9W9JXV3"/>
<dbReference type="RefSeq" id="XP_056470074.1">
    <property type="nucleotide sequence ID" value="XM_056622658.1"/>
</dbReference>
<reference evidence="2" key="1">
    <citation type="submission" date="2022-11" db="EMBL/GenBank/DDBJ databases">
        <authorList>
            <person name="Petersen C."/>
        </authorList>
    </citation>
    <scope>NUCLEOTIDE SEQUENCE</scope>
    <source>
        <strain evidence="2">IBT 30761</strain>
    </source>
</reference>
<dbReference type="GeneID" id="81361637"/>
<evidence type="ECO:0000313" key="2">
    <source>
        <dbReference type="EMBL" id="KAJ5085396.1"/>
    </source>
</evidence>